<reference evidence="2 3" key="1">
    <citation type="journal article" date="2015" name="Nature">
        <title>rRNA introns, odd ribosomes, and small enigmatic genomes across a large radiation of phyla.</title>
        <authorList>
            <person name="Brown C.T."/>
            <person name="Hug L.A."/>
            <person name="Thomas B.C."/>
            <person name="Sharon I."/>
            <person name="Castelle C.J."/>
            <person name="Singh A."/>
            <person name="Wilkins M.J."/>
            <person name="Williams K.H."/>
            <person name="Banfield J.F."/>
        </authorList>
    </citation>
    <scope>NUCLEOTIDE SEQUENCE [LARGE SCALE GENOMIC DNA]</scope>
</reference>
<comment type="caution">
    <text evidence="2">The sequence shown here is derived from an EMBL/GenBank/DDBJ whole genome shotgun (WGS) entry which is preliminary data.</text>
</comment>
<evidence type="ECO:0000256" key="1">
    <source>
        <dbReference type="SAM" id="Phobius"/>
    </source>
</evidence>
<dbReference type="AlphaFoldDB" id="A0A0G0PJC1"/>
<proteinExistence type="predicted"/>
<sequence>MRKNFWAFALLVALIFVFWYRALFNFFTQDDFILINHFSQNNLWQDIKNVFGPPTVTHWRPIHNLYFFVTGNIFDKNYFGYHLATFLFHIGAAFFVYKTVQKLTNDFKAALIAGLIYGAHPAHFVSLFWISGGATTIGFFFLISAIYCYLLKKQSASLTLYLLAIFASEAMIVGLPIFACYEFIFRREKLDRLFLTMIGSTSVIFLIIRFALFTSRTTFNVYQLELSTKVLPALKYYLLRIAGFAEVSGDQIVSVVLLSWLTLIALLLIKTFGKKQNVNQLLLSIIIIIIGLFPFILIPQHLSPHYMNISIFGFSMFIGLALKQLKPIISIVFLIIFLVTSVYNVNLTLNNNWIIKRSNLAKTYLKKIEREKLIPRSILIFDNNEISTSKEAYIALGTGEAIKFWFKNKNYKYCFTEFEKCQALP</sequence>
<feature type="transmembrane region" description="Helical" evidence="1">
    <location>
        <begin position="5"/>
        <end position="22"/>
    </location>
</feature>
<accession>A0A0G0PJC1</accession>
<feature type="transmembrane region" description="Helical" evidence="1">
    <location>
        <begin position="329"/>
        <end position="349"/>
    </location>
</feature>
<name>A0A0G0PJC1_9BACT</name>
<dbReference type="EMBL" id="LBVP01000014">
    <property type="protein sequence ID" value="KKQ89426.1"/>
    <property type="molecule type" value="Genomic_DNA"/>
</dbReference>
<feature type="transmembrane region" description="Helical" evidence="1">
    <location>
        <begin position="193"/>
        <end position="212"/>
    </location>
</feature>
<protein>
    <submittedName>
        <fullName evidence="2">TPR domain protein</fullName>
    </submittedName>
</protein>
<feature type="transmembrane region" description="Helical" evidence="1">
    <location>
        <begin position="127"/>
        <end position="152"/>
    </location>
</feature>
<feature type="transmembrane region" description="Helical" evidence="1">
    <location>
        <begin position="252"/>
        <end position="269"/>
    </location>
</feature>
<organism evidence="2 3">
    <name type="scientific">Candidatus Curtissbacteria bacterium GW2011_GWC2_38_9</name>
    <dbReference type="NCBI Taxonomy" id="1618414"/>
    <lineage>
        <taxon>Bacteria</taxon>
        <taxon>Candidatus Curtissiibacteriota</taxon>
    </lineage>
</organism>
<feature type="transmembrane region" description="Helical" evidence="1">
    <location>
        <begin position="78"/>
        <end position="97"/>
    </location>
</feature>
<keyword evidence="1" id="KW-0472">Membrane</keyword>
<feature type="transmembrane region" description="Helical" evidence="1">
    <location>
        <begin position="158"/>
        <end position="181"/>
    </location>
</feature>
<keyword evidence="1" id="KW-1133">Transmembrane helix</keyword>
<feature type="transmembrane region" description="Helical" evidence="1">
    <location>
        <begin position="281"/>
        <end position="299"/>
    </location>
</feature>
<gene>
    <name evidence="2" type="ORF">UT12_C0014G0004</name>
</gene>
<evidence type="ECO:0000313" key="2">
    <source>
        <dbReference type="EMBL" id="KKQ89426.1"/>
    </source>
</evidence>
<keyword evidence="1" id="KW-0812">Transmembrane</keyword>
<dbReference type="Proteomes" id="UP000034893">
    <property type="component" value="Unassembled WGS sequence"/>
</dbReference>
<evidence type="ECO:0000313" key="3">
    <source>
        <dbReference type="Proteomes" id="UP000034893"/>
    </source>
</evidence>